<evidence type="ECO:0000313" key="3">
    <source>
        <dbReference type="Proteomes" id="UP000307768"/>
    </source>
</evidence>
<keyword evidence="1" id="KW-0732">Signal</keyword>
<sequence length="183" mass="19721">MKRAATRIGAVAAGTILAVGLVPGAANAATGAVKDPRGDAPKAADITKLKLKNGTHRVTGTITLAHPRKLKKLASTDLILRTKDSGAYRYVVSIVRDENGVLTNRQLGWVIPDDPATYEPLVCNTITTKWLSKKRFRISVPVSCLTETQGTKVKGKAAILARVGPGHDSYDEVTRYTRYLKRG</sequence>
<proteinExistence type="predicted"/>
<feature type="signal peptide" evidence="1">
    <location>
        <begin position="1"/>
        <end position="28"/>
    </location>
</feature>
<comment type="caution">
    <text evidence="2">The sequence shown here is derived from an EMBL/GenBank/DDBJ whole genome shotgun (WGS) entry which is preliminary data.</text>
</comment>
<gene>
    <name evidence="2" type="ORF">FE697_003160</name>
</gene>
<dbReference type="RefSeq" id="WP_149768090.1">
    <property type="nucleotide sequence ID" value="NZ_VDFQ02000001.1"/>
</dbReference>
<name>A0A5Q6S3H6_9ACTN</name>
<dbReference type="EMBL" id="VDFQ02000001">
    <property type="protein sequence ID" value="KAA1424918.1"/>
    <property type="molecule type" value="Genomic_DNA"/>
</dbReference>
<protein>
    <submittedName>
        <fullName evidence="2">Uncharacterized protein</fullName>
    </submittedName>
</protein>
<feature type="chain" id="PRO_5024355845" evidence="1">
    <location>
        <begin position="29"/>
        <end position="183"/>
    </location>
</feature>
<reference evidence="2 3" key="1">
    <citation type="submission" date="2019-09" db="EMBL/GenBank/DDBJ databases">
        <title>Mumia zhuanghuii sp. nov. isolated from the intestinal contents of plateau pika (Ochotona curzoniae) in the Qinghai-Tibet plateau of China.</title>
        <authorList>
            <person name="Tian Z."/>
        </authorList>
    </citation>
    <scope>NUCLEOTIDE SEQUENCE [LARGE SCALE GENOMIC DNA]</scope>
    <source>
        <strain evidence="3">350</strain>
    </source>
</reference>
<organism evidence="2 3">
    <name type="scientific">Mumia zhuanghuii</name>
    <dbReference type="NCBI Taxonomy" id="2585211"/>
    <lineage>
        <taxon>Bacteria</taxon>
        <taxon>Bacillati</taxon>
        <taxon>Actinomycetota</taxon>
        <taxon>Actinomycetes</taxon>
        <taxon>Propionibacteriales</taxon>
        <taxon>Nocardioidaceae</taxon>
        <taxon>Mumia</taxon>
    </lineage>
</organism>
<accession>A0A5Q6S3H6</accession>
<dbReference type="Proteomes" id="UP000307768">
    <property type="component" value="Unassembled WGS sequence"/>
</dbReference>
<evidence type="ECO:0000256" key="1">
    <source>
        <dbReference type="SAM" id="SignalP"/>
    </source>
</evidence>
<dbReference type="AlphaFoldDB" id="A0A5Q6S3H6"/>
<dbReference type="OrthoDB" id="3825962at2"/>
<evidence type="ECO:0000313" key="2">
    <source>
        <dbReference type="EMBL" id="KAA1424918.1"/>
    </source>
</evidence>